<dbReference type="GO" id="GO:0000139">
    <property type="term" value="C:Golgi membrane"/>
    <property type="evidence" value="ECO:0007669"/>
    <property type="project" value="TreeGrafter"/>
</dbReference>
<gene>
    <name evidence="13" type="ORF">CROQUDRAFT_673447</name>
</gene>
<evidence type="ECO:0000256" key="2">
    <source>
        <dbReference type="ARBA" id="ARBA00007706"/>
    </source>
</evidence>
<keyword evidence="8" id="KW-0325">Glycoprotein</keyword>
<keyword evidence="4 12" id="KW-0812">Transmembrane</keyword>
<dbReference type="InterPro" id="IPR029044">
    <property type="entry name" value="Nucleotide-diphossugar_trans"/>
</dbReference>
<dbReference type="OrthoDB" id="675023at2759"/>
<dbReference type="Gene3D" id="3.90.550.10">
    <property type="entry name" value="Spore Coat Polysaccharide Biosynthesis Protein SpsA, Chain A"/>
    <property type="match status" value="1"/>
</dbReference>
<keyword evidence="9" id="KW-0464">Manganese</keyword>
<dbReference type="GO" id="GO:0005975">
    <property type="term" value="P:carbohydrate metabolic process"/>
    <property type="evidence" value="ECO:0007669"/>
    <property type="project" value="TreeGrafter"/>
</dbReference>
<feature type="binding site" evidence="9">
    <location>
        <position position="442"/>
    </location>
    <ligand>
        <name>Mn(2+)</name>
        <dbReference type="ChEBI" id="CHEBI:29035"/>
    </ligand>
</feature>
<proteinExistence type="inferred from homology"/>
<evidence type="ECO:0000313" key="14">
    <source>
        <dbReference type="Proteomes" id="UP000886653"/>
    </source>
</evidence>
<feature type="region of interest" description="Disordered" evidence="11">
    <location>
        <begin position="1"/>
        <end position="26"/>
    </location>
</feature>
<dbReference type="SUPFAM" id="SSF53448">
    <property type="entry name" value="Nucleotide-diphospho-sugar transferases"/>
    <property type="match status" value="1"/>
</dbReference>
<feature type="site" description="Interaction with galactose moiety of substrate glycoprotein" evidence="10">
    <location>
        <position position="473"/>
    </location>
</feature>
<evidence type="ECO:0000256" key="10">
    <source>
        <dbReference type="PIRSR" id="PIRSR605027-4"/>
    </source>
</evidence>
<comment type="subcellular location">
    <subcellularLocation>
        <location evidence="1">Membrane</location>
        <topology evidence="1">Single-pass type II membrane protein</topology>
    </subcellularLocation>
</comment>
<dbReference type="GO" id="GO:0046872">
    <property type="term" value="F:metal ion binding"/>
    <property type="evidence" value="ECO:0007669"/>
    <property type="project" value="UniProtKB-KW"/>
</dbReference>
<protein>
    <submittedName>
        <fullName evidence="13">Uncharacterized protein</fullName>
    </submittedName>
</protein>
<keyword evidence="5" id="KW-0735">Signal-anchor</keyword>
<dbReference type="Proteomes" id="UP000886653">
    <property type="component" value="Unassembled WGS sequence"/>
</dbReference>
<evidence type="ECO:0000256" key="3">
    <source>
        <dbReference type="ARBA" id="ARBA00022679"/>
    </source>
</evidence>
<evidence type="ECO:0000256" key="9">
    <source>
        <dbReference type="PIRSR" id="PIRSR605027-3"/>
    </source>
</evidence>
<reference evidence="13" key="1">
    <citation type="submission" date="2013-11" db="EMBL/GenBank/DDBJ databases">
        <title>Genome sequence of the fusiform rust pathogen reveals effectors for host alternation and coevolution with pine.</title>
        <authorList>
            <consortium name="DOE Joint Genome Institute"/>
            <person name="Smith K."/>
            <person name="Pendleton A."/>
            <person name="Kubisiak T."/>
            <person name="Anderson C."/>
            <person name="Salamov A."/>
            <person name="Aerts A."/>
            <person name="Riley R."/>
            <person name="Clum A."/>
            <person name="Lindquist E."/>
            <person name="Ence D."/>
            <person name="Campbell M."/>
            <person name="Kronenberg Z."/>
            <person name="Feau N."/>
            <person name="Dhillon B."/>
            <person name="Hamelin R."/>
            <person name="Burleigh J."/>
            <person name="Smith J."/>
            <person name="Yandell M."/>
            <person name="Nelson C."/>
            <person name="Grigoriev I."/>
            <person name="Davis J."/>
        </authorList>
    </citation>
    <scope>NUCLEOTIDE SEQUENCE</scope>
    <source>
        <strain evidence="13">G11</strain>
    </source>
</reference>
<comment type="cofactor">
    <cofactor evidence="9">
        <name>Mn(2+)</name>
        <dbReference type="ChEBI" id="CHEBI:29035"/>
    </cofactor>
</comment>
<keyword evidence="7 12" id="KW-0472">Membrane</keyword>
<comment type="similarity">
    <text evidence="2">Belongs to the glycosyltransferase 43 family.</text>
</comment>
<keyword evidence="3" id="KW-0808">Transferase</keyword>
<evidence type="ECO:0000313" key="13">
    <source>
        <dbReference type="EMBL" id="KAG0142621.1"/>
    </source>
</evidence>
<sequence length="551" mass="61365">MFTRSAHSKEYTLLQQSPSSPLIDPDHLTTPQNFLSPYKPEIERSYTRSKTHSFILFLTLSLTTLVLVIYPTMQFLGSESISLPSSLRFSQSIDILTSTLNSSLPNVTSFSALFHRPAAQPEPLSTSAPEKPPKPSSSQSPSTKPLNEPVQAVSTTASQKLSHSSLSHPPPIPSVPLTPSNTSPNLAKPPTKWSASGTHPASPDLTPPKPSIPSKTLCDYCGCSPGGNVSRTFNQPDRLGPAFLDPARLTTSQHLPPSPSTRMMGQIWASIRDVYCQHPLLSADSALRLLENTRVDSPNLSTRLQWNLSTIQPSIPTQYVFTKTSRLGRTNALRPDYFRRHSKTINIHLKKVRERGHKYFPETEAKWGTGPRQLIWILVEDGEDIVPEVENVIRESQIPFIYVAYGSTHRFGNAQQNAAYAIIHRLSQSVLGHGPIVSIDDDAKFLSDLLDLAWRVKRLGVWPMGNLGPTGWEGPTYDVETKKFLYWQKNKKDNRKFPLDNGAFVFSSQVLGTGKLLGPRYWPTDYPGGESEFVSLILSKIEEVEPLCYNW</sequence>
<dbReference type="AlphaFoldDB" id="A0A9P6NFC1"/>
<evidence type="ECO:0000256" key="8">
    <source>
        <dbReference type="ARBA" id="ARBA00023180"/>
    </source>
</evidence>
<dbReference type="PANTHER" id="PTHR10896:SF65">
    <property type="entry name" value="GALACTOSYLGALACTOSYLXYLOSYLPROTEIN 3-BETA-GLUCURONOSYLTRANSFERASE 3"/>
    <property type="match status" value="1"/>
</dbReference>
<evidence type="ECO:0000256" key="12">
    <source>
        <dbReference type="SAM" id="Phobius"/>
    </source>
</evidence>
<organism evidence="13 14">
    <name type="scientific">Cronartium quercuum f. sp. fusiforme G11</name>
    <dbReference type="NCBI Taxonomy" id="708437"/>
    <lineage>
        <taxon>Eukaryota</taxon>
        <taxon>Fungi</taxon>
        <taxon>Dikarya</taxon>
        <taxon>Basidiomycota</taxon>
        <taxon>Pucciniomycotina</taxon>
        <taxon>Pucciniomycetes</taxon>
        <taxon>Pucciniales</taxon>
        <taxon>Coleosporiaceae</taxon>
        <taxon>Cronartium</taxon>
    </lineage>
</organism>
<dbReference type="GO" id="GO:0050650">
    <property type="term" value="P:chondroitin sulfate proteoglycan biosynthetic process"/>
    <property type="evidence" value="ECO:0007669"/>
    <property type="project" value="TreeGrafter"/>
</dbReference>
<evidence type="ECO:0000256" key="7">
    <source>
        <dbReference type="ARBA" id="ARBA00023136"/>
    </source>
</evidence>
<evidence type="ECO:0000256" key="5">
    <source>
        <dbReference type="ARBA" id="ARBA00022968"/>
    </source>
</evidence>
<keyword evidence="14" id="KW-1185">Reference proteome</keyword>
<keyword evidence="9" id="KW-0479">Metal-binding</keyword>
<evidence type="ECO:0000256" key="4">
    <source>
        <dbReference type="ARBA" id="ARBA00022692"/>
    </source>
</evidence>
<evidence type="ECO:0000256" key="1">
    <source>
        <dbReference type="ARBA" id="ARBA00004606"/>
    </source>
</evidence>
<feature type="transmembrane region" description="Helical" evidence="12">
    <location>
        <begin position="54"/>
        <end position="73"/>
    </location>
</feature>
<dbReference type="EMBL" id="MU167343">
    <property type="protein sequence ID" value="KAG0142621.1"/>
    <property type="molecule type" value="Genomic_DNA"/>
</dbReference>
<comment type="caution">
    <text evidence="13">The sequence shown here is derived from an EMBL/GenBank/DDBJ whole genome shotgun (WGS) entry which is preliminary data.</text>
</comment>
<dbReference type="PANTHER" id="PTHR10896">
    <property type="entry name" value="GALACTOSYLGALACTOSYLXYLOSYLPROTEIN 3-BETA-GLUCURONOSYLTRANSFERASE BETA-1,3-GLUCURONYLTRANSFERASE"/>
    <property type="match status" value="1"/>
</dbReference>
<evidence type="ECO:0000256" key="11">
    <source>
        <dbReference type="SAM" id="MobiDB-lite"/>
    </source>
</evidence>
<accession>A0A9P6NFC1</accession>
<dbReference type="Pfam" id="PF03360">
    <property type="entry name" value="Glyco_transf_43"/>
    <property type="match status" value="1"/>
</dbReference>
<name>A0A9P6NFC1_9BASI</name>
<feature type="region of interest" description="Disordered" evidence="11">
    <location>
        <begin position="120"/>
        <end position="210"/>
    </location>
</feature>
<dbReference type="GO" id="GO:0015018">
    <property type="term" value="F:galactosylgalactosylxylosylprotein 3-beta-glucuronosyltransferase activity"/>
    <property type="evidence" value="ECO:0007669"/>
    <property type="project" value="InterPro"/>
</dbReference>
<feature type="compositionally biased region" description="Low complexity" evidence="11">
    <location>
        <begin position="136"/>
        <end position="145"/>
    </location>
</feature>
<evidence type="ECO:0000256" key="6">
    <source>
        <dbReference type="ARBA" id="ARBA00022989"/>
    </source>
</evidence>
<dbReference type="InterPro" id="IPR005027">
    <property type="entry name" value="Glyco_trans_43"/>
</dbReference>
<keyword evidence="6 12" id="KW-1133">Transmembrane helix</keyword>